<gene>
    <name evidence="1" type="ORF">C6Y53_13695</name>
</gene>
<keyword evidence="2" id="KW-1185">Reference proteome</keyword>
<reference evidence="2" key="1">
    <citation type="submission" date="2018-03" db="EMBL/GenBank/DDBJ databases">
        <title>Genomic analysis of the strain SH-1 isolated from shrimp intestine.</title>
        <authorList>
            <person name="Kim Y.-S."/>
            <person name="Kim S.-E."/>
            <person name="Kim K.-H."/>
        </authorList>
    </citation>
    <scope>NUCLEOTIDE SEQUENCE [LARGE SCALE GENOMIC DNA]</scope>
    <source>
        <strain evidence="2">SH-1</strain>
    </source>
</reference>
<evidence type="ECO:0000313" key="2">
    <source>
        <dbReference type="Proteomes" id="UP000237655"/>
    </source>
</evidence>
<accession>A0A2S0MSD1</accession>
<dbReference type="EMBL" id="CP027665">
    <property type="protein sequence ID" value="AVO38641.1"/>
    <property type="molecule type" value="Genomic_DNA"/>
</dbReference>
<dbReference type="AlphaFoldDB" id="A0A2S0MSD1"/>
<protein>
    <submittedName>
        <fullName evidence="1">Uncharacterized protein</fullName>
    </submittedName>
</protein>
<dbReference type="RefSeq" id="WP_106472952.1">
    <property type="nucleotide sequence ID" value="NZ_CP027665.1"/>
</dbReference>
<organism evidence="1 2">
    <name type="scientific">Pukyongiella litopenaei</name>
    <dbReference type="NCBI Taxonomy" id="2605946"/>
    <lineage>
        <taxon>Bacteria</taxon>
        <taxon>Pseudomonadati</taxon>
        <taxon>Pseudomonadota</taxon>
        <taxon>Alphaproteobacteria</taxon>
        <taxon>Rhodobacterales</taxon>
        <taxon>Paracoccaceae</taxon>
        <taxon>Pukyongiella</taxon>
    </lineage>
</organism>
<dbReference type="KEGG" id="thas:C6Y53_13695"/>
<proteinExistence type="predicted"/>
<dbReference type="Proteomes" id="UP000237655">
    <property type="component" value="Chromosome"/>
</dbReference>
<evidence type="ECO:0000313" key="1">
    <source>
        <dbReference type="EMBL" id="AVO38641.1"/>
    </source>
</evidence>
<name>A0A2S0MSD1_9RHOB</name>
<sequence length="918" mass="98662">MSDDDPDWPLPPYDDPATAPHWLRVEDQYPGSGRNSRLVAHWTAPYVAEYPVGDDPNDKLALAASRYLHRLTTFMASAGMPLNLPAGWAAALAAGDILNWLPVWPAVGETSPGLPPPLASWNLSRESDHELPATVVMVAAETPLGVLLSPNVGLRVPMQVSPRDRGGFRVTIRSLTAELPQPGTISLSEIAAGISVSERTVLFDTLGRMLGALKDGYGRARIEATAPVEPGTLSTDEIHFADTAGLIGEPFTVTTIGRARGAVGINPPSLRLETRLDFTAEGDDFTARHIRHCPLVSHAVGEAKVFVRTPADSPFVKKAGARYRFSRRRPAAPDPVLDEFREYRRISGHVNAILKDTGFRVRQCPRLVHTDTDGNATKVVDLDGTGNPQPRRDDFSAISAFYNARAFFDLMAEFGLPPSTYVVRAQQELQVFYRAGITPGPGGSGNTVNAQVAYDCTTADELPFINLNLALADLARRARPAGSPGKQWAQPLGIAASGRWMLHEAGHYLLAARIGQLEFDFAHSPGDALAAVAHDPTSRLADPRRGVNADMRFFTYPFVFAPRRHDRSPLQGWGWYGYLNRAVIEQVPGRCGVTKGYLSEQILSTTVFRLYRALGGDTLNAAGDPDHLVRRRAAAVTLFLLIRAIAGLAQSPSRAEALELGMEDVSLTMTQSQIWSLAGGDGELIPVPHQPEGSAPQPAPTPVPWQGGVAHKVVRWAFEAQGMFPGDPTQIQHGPGLAPPVDIYIRDRRPESETTEAGPVRYGPGSYRPVSLHFGADMDWTMAEPFEIGNRGQFPATGIKLRAWVGLAIGPGSADWENSASIVWAALVTFTIANPIAPGDSLVLPDDILTDALAEFEVAPQVAFLLVELSCPFDRANTDPAAGLACAVTGTDGLPGTPRALADLVAGDNNLGLLVGGV</sequence>